<proteinExistence type="predicted"/>
<dbReference type="Proteomes" id="UP001253545">
    <property type="component" value="Unassembled WGS sequence"/>
</dbReference>
<keyword evidence="3" id="KW-1185">Reference proteome</keyword>
<feature type="domain" description="NAD(P)-binding" evidence="1">
    <location>
        <begin position="14"/>
        <end position="327"/>
    </location>
</feature>
<dbReference type="InterPro" id="IPR036291">
    <property type="entry name" value="NAD(P)-bd_dom_sf"/>
</dbReference>
<dbReference type="PANTHER" id="PTHR43000">
    <property type="entry name" value="DTDP-D-GLUCOSE 4,6-DEHYDRATASE-RELATED"/>
    <property type="match status" value="1"/>
</dbReference>
<evidence type="ECO:0000313" key="3">
    <source>
        <dbReference type="Proteomes" id="UP001253545"/>
    </source>
</evidence>
<evidence type="ECO:0000259" key="1">
    <source>
        <dbReference type="Pfam" id="PF16363"/>
    </source>
</evidence>
<dbReference type="InterPro" id="IPR013445">
    <property type="entry name" value="CDP_4_6_deHydtase"/>
</dbReference>
<evidence type="ECO:0000313" key="2">
    <source>
        <dbReference type="EMBL" id="MDT0593758.1"/>
    </source>
</evidence>
<dbReference type="EMBL" id="JAVRHX010000001">
    <property type="protein sequence ID" value="MDT0593758.1"/>
    <property type="molecule type" value="Genomic_DNA"/>
</dbReference>
<dbReference type="InterPro" id="IPR016040">
    <property type="entry name" value="NAD(P)-bd_dom"/>
</dbReference>
<dbReference type="NCBIfam" id="TIGR02622">
    <property type="entry name" value="CDP_4_6_dhtase"/>
    <property type="match status" value="1"/>
</dbReference>
<dbReference type="RefSeq" id="WP_311367259.1">
    <property type="nucleotide sequence ID" value="NZ_JAVRHX010000001.1"/>
</dbReference>
<dbReference type="GO" id="GO:0047733">
    <property type="term" value="F:CDP-glucose 4,6-dehydratase activity"/>
    <property type="evidence" value="ECO:0007669"/>
    <property type="project" value="UniProtKB-EC"/>
</dbReference>
<dbReference type="Pfam" id="PF16363">
    <property type="entry name" value="GDP_Man_Dehyd"/>
    <property type="match status" value="1"/>
</dbReference>
<organism evidence="2 3">
    <name type="scientific">Glaciecola petra</name>
    <dbReference type="NCBI Taxonomy" id="3075602"/>
    <lineage>
        <taxon>Bacteria</taxon>
        <taxon>Pseudomonadati</taxon>
        <taxon>Pseudomonadota</taxon>
        <taxon>Gammaproteobacteria</taxon>
        <taxon>Alteromonadales</taxon>
        <taxon>Alteromonadaceae</taxon>
        <taxon>Glaciecola</taxon>
    </lineage>
</organism>
<dbReference type="SUPFAM" id="SSF51735">
    <property type="entry name" value="NAD(P)-binding Rossmann-fold domains"/>
    <property type="match status" value="1"/>
</dbReference>
<protein>
    <submittedName>
        <fullName evidence="2">CDP-glucose 4,6-dehydratase</fullName>
        <ecNumber evidence="2">4.2.1.45</ecNumber>
    </submittedName>
</protein>
<accession>A0ABU2ZMB2</accession>
<gene>
    <name evidence="2" type="primary">rfbG</name>
    <name evidence="2" type="ORF">RM552_02730</name>
</gene>
<reference evidence="2 3" key="1">
    <citation type="submission" date="2023-09" db="EMBL/GenBank/DDBJ databases">
        <authorList>
            <person name="Rey-Velasco X."/>
        </authorList>
    </citation>
    <scope>NUCLEOTIDE SEQUENCE [LARGE SCALE GENOMIC DNA]</scope>
    <source>
        <strain evidence="2 3">P117</strain>
    </source>
</reference>
<sequence length="377" mass="42056">MNRLAEFYAGKKVLITGHTGFKGVWLTAWLRQLNADVIGYALDPPSEPSNFEACHMENRITHVEGDVCDAKHLEEVFETYNPDIVFHLAAQSLVRYSIDQPADTYAVNVIGTVNVLEAARKCESVQAVISVTSDKCYKNQNWQWGYRETDELGGMDPYSSSKACAELVVSCLSDSRYQLSAGSSKVTPIASVRAGNVIGGGDWAADRIIPDIIRAIDSKQNVIIRSPKSTRPWQHVLEPLSGYLWLGVKLAEDPETFLGGWNFGPKNDDIWTVKDIVHGLLKRWNSDDTKLIIDEDKSGAESKLLKLDCSKALSELDWKAIWSVPTVLDAIVEWYQLYLSNSNTDMYDLVLKQIQQYTADAETAGQTWAQQTNTVGE</sequence>
<keyword evidence="2" id="KW-0456">Lyase</keyword>
<dbReference type="Gene3D" id="3.40.50.720">
    <property type="entry name" value="NAD(P)-binding Rossmann-like Domain"/>
    <property type="match status" value="1"/>
</dbReference>
<dbReference type="Gene3D" id="3.90.25.10">
    <property type="entry name" value="UDP-galactose 4-epimerase, domain 1"/>
    <property type="match status" value="1"/>
</dbReference>
<comment type="caution">
    <text evidence="2">The sequence shown here is derived from an EMBL/GenBank/DDBJ whole genome shotgun (WGS) entry which is preliminary data.</text>
</comment>
<dbReference type="EC" id="4.2.1.45" evidence="2"/>
<name>A0ABU2ZMB2_9ALTE</name>